<dbReference type="EMBL" id="JALJOT010000011">
    <property type="protein sequence ID" value="KAK9905905.1"/>
    <property type="molecule type" value="Genomic_DNA"/>
</dbReference>
<keyword evidence="3" id="KW-1185">Reference proteome</keyword>
<sequence>MDGTQVLATVEERGDLMRLLESAWFGLEEALLSEESRSTAGPMVSDLVLRKAAAGEELRRQNRRHSRQHRSTPMANLSLHRCEGVPSSGQPMNSSARKSPADQGVLHGGKHSSSSPNTPLSDRLLSHSEASASDASLRLPPALQQTAAGHPSLLPEQALSGVSPASSPSGSLSDASITLCMPSMRDQSMLHGGIPSTNFLAATRGANTTPSVRSYRHSHSQERRPMPLQDRGYTGALETTQQQRRPSALTSAIAAAAACCSPSEQRRPMSLLSMQLRDSSRATSQTRSQSNSTGRPSRRGLPPRAPGRPAFWLSASAGAQPPLLAAAAADDERAREAAPARPLGRHALRPPHQSEVMRPRLVHLLRTRTCPEPLPPHSSPGKDGGARDAVLGSWAGRMFVHRPQGAVW</sequence>
<reference evidence="2 3" key="1">
    <citation type="journal article" date="2024" name="Nat. Commun.">
        <title>Phylogenomics reveals the evolutionary origins of lichenization in chlorophyte algae.</title>
        <authorList>
            <person name="Puginier C."/>
            <person name="Libourel C."/>
            <person name="Otte J."/>
            <person name="Skaloud P."/>
            <person name="Haon M."/>
            <person name="Grisel S."/>
            <person name="Petersen M."/>
            <person name="Berrin J.G."/>
            <person name="Delaux P.M."/>
            <person name="Dal Grande F."/>
            <person name="Keller J."/>
        </authorList>
    </citation>
    <scope>NUCLEOTIDE SEQUENCE [LARGE SCALE GENOMIC DNA]</scope>
    <source>
        <strain evidence="2 3">SAG 216-7</strain>
    </source>
</reference>
<comment type="caution">
    <text evidence="2">The sequence shown here is derived from an EMBL/GenBank/DDBJ whole genome shotgun (WGS) entry which is preliminary data.</text>
</comment>
<feature type="region of interest" description="Disordered" evidence="1">
    <location>
        <begin position="275"/>
        <end position="312"/>
    </location>
</feature>
<dbReference type="Proteomes" id="UP001491310">
    <property type="component" value="Unassembled WGS sequence"/>
</dbReference>
<feature type="compositionally biased region" description="Polar residues" evidence="1">
    <location>
        <begin position="111"/>
        <end position="120"/>
    </location>
</feature>
<name>A0ABR2YIH2_9CHLO</name>
<feature type="region of interest" description="Disordered" evidence="1">
    <location>
        <begin position="56"/>
        <end position="135"/>
    </location>
</feature>
<evidence type="ECO:0000313" key="3">
    <source>
        <dbReference type="Proteomes" id="UP001491310"/>
    </source>
</evidence>
<accession>A0ABR2YIH2</accession>
<feature type="compositionally biased region" description="Basic residues" evidence="1">
    <location>
        <begin position="61"/>
        <end position="70"/>
    </location>
</feature>
<organism evidence="2 3">
    <name type="scientific">Coccomyxa subellipsoidea</name>
    <dbReference type="NCBI Taxonomy" id="248742"/>
    <lineage>
        <taxon>Eukaryota</taxon>
        <taxon>Viridiplantae</taxon>
        <taxon>Chlorophyta</taxon>
        <taxon>core chlorophytes</taxon>
        <taxon>Trebouxiophyceae</taxon>
        <taxon>Trebouxiophyceae incertae sedis</taxon>
        <taxon>Coccomyxaceae</taxon>
        <taxon>Coccomyxa</taxon>
    </lineage>
</organism>
<evidence type="ECO:0000256" key="1">
    <source>
        <dbReference type="SAM" id="MobiDB-lite"/>
    </source>
</evidence>
<gene>
    <name evidence="2" type="ORF">WJX75_008643</name>
</gene>
<feature type="compositionally biased region" description="Polar residues" evidence="1">
    <location>
        <begin position="87"/>
        <end position="97"/>
    </location>
</feature>
<proteinExistence type="predicted"/>
<protein>
    <submittedName>
        <fullName evidence="2">Uncharacterized protein</fullName>
    </submittedName>
</protein>
<evidence type="ECO:0000313" key="2">
    <source>
        <dbReference type="EMBL" id="KAK9905905.1"/>
    </source>
</evidence>
<feature type="region of interest" description="Disordered" evidence="1">
    <location>
        <begin position="207"/>
        <end position="231"/>
    </location>
</feature>
<feature type="compositionally biased region" description="Low complexity" evidence="1">
    <location>
        <begin position="281"/>
        <end position="312"/>
    </location>
</feature>